<name>A0A2M6R9I6_9BACT</name>
<dbReference type="InterPro" id="IPR011335">
    <property type="entry name" value="Restrct_endonuc-II-like"/>
</dbReference>
<dbReference type="PANTHER" id="PTHR34039">
    <property type="entry name" value="UPF0102 PROTEIN YRAN"/>
    <property type="match status" value="1"/>
</dbReference>
<dbReference type="NCBIfam" id="NF009154">
    <property type="entry name" value="PRK12497.3-3"/>
    <property type="match status" value="1"/>
</dbReference>
<evidence type="ECO:0000313" key="3">
    <source>
        <dbReference type="EMBL" id="PIS07146.1"/>
    </source>
</evidence>
<dbReference type="GO" id="GO:0003676">
    <property type="term" value="F:nucleic acid binding"/>
    <property type="evidence" value="ECO:0007669"/>
    <property type="project" value="InterPro"/>
</dbReference>
<dbReference type="SUPFAM" id="SSF52980">
    <property type="entry name" value="Restriction endonuclease-like"/>
    <property type="match status" value="1"/>
</dbReference>
<dbReference type="InterPro" id="IPR003509">
    <property type="entry name" value="UPF0102_YraN-like"/>
</dbReference>
<dbReference type="AlphaFoldDB" id="A0A2M6R9I6"/>
<sequence>MKLPTKPTGNKGEELATAYLKQCGYRIVKRNWRVTVGEIDILARDSRAVVIVEVKTKTTPSFGHPAEMVNYYKQQKLLQLARYCSTLHPDTDIRIDVVSVDLSGSEPNIEHYINAVTT</sequence>
<dbReference type="Pfam" id="PF02021">
    <property type="entry name" value="UPF0102"/>
    <property type="match status" value="1"/>
</dbReference>
<evidence type="ECO:0000256" key="2">
    <source>
        <dbReference type="HAMAP-Rule" id="MF_00048"/>
    </source>
</evidence>
<organism evidence="3 4">
    <name type="scientific">Candidatus Berkelbacteria bacterium CG10_big_fil_rev_8_21_14_0_10_43_14</name>
    <dbReference type="NCBI Taxonomy" id="1974515"/>
    <lineage>
        <taxon>Bacteria</taxon>
        <taxon>Candidatus Berkelbacteria</taxon>
    </lineage>
</organism>
<comment type="caution">
    <text evidence="3">The sequence shown here is derived from an EMBL/GenBank/DDBJ whole genome shotgun (WGS) entry which is preliminary data.</text>
</comment>
<dbReference type="CDD" id="cd20736">
    <property type="entry name" value="PoNe_Nuclease"/>
    <property type="match status" value="1"/>
</dbReference>
<reference evidence="4" key="1">
    <citation type="submission" date="2017-09" db="EMBL/GenBank/DDBJ databases">
        <title>Depth-based differentiation of microbial function through sediment-hosted aquifers and enrichment of novel symbionts in the deep terrestrial subsurface.</title>
        <authorList>
            <person name="Probst A.J."/>
            <person name="Ladd B."/>
            <person name="Jarett J.K."/>
            <person name="Geller-Mcgrath D.E."/>
            <person name="Sieber C.M.K."/>
            <person name="Emerson J.B."/>
            <person name="Anantharaman K."/>
            <person name="Thomas B.C."/>
            <person name="Malmstrom R."/>
            <person name="Stieglmeier M."/>
            <person name="Klingl A."/>
            <person name="Woyke T."/>
            <person name="Ryan C.M."/>
            <person name="Banfield J.F."/>
        </authorList>
    </citation>
    <scope>NUCLEOTIDE SEQUENCE [LARGE SCALE GENOMIC DNA]</scope>
</reference>
<dbReference type="NCBIfam" id="NF009150">
    <property type="entry name" value="PRK12497.1-3"/>
    <property type="match status" value="1"/>
</dbReference>
<evidence type="ECO:0000256" key="1">
    <source>
        <dbReference type="ARBA" id="ARBA00006738"/>
    </source>
</evidence>
<dbReference type="EMBL" id="PEZX01000014">
    <property type="protein sequence ID" value="PIS07146.1"/>
    <property type="molecule type" value="Genomic_DNA"/>
</dbReference>
<dbReference type="HAMAP" id="MF_00048">
    <property type="entry name" value="UPF0102"/>
    <property type="match status" value="1"/>
</dbReference>
<proteinExistence type="inferred from homology"/>
<evidence type="ECO:0000313" key="4">
    <source>
        <dbReference type="Proteomes" id="UP000231162"/>
    </source>
</evidence>
<dbReference type="InterPro" id="IPR011856">
    <property type="entry name" value="tRNA_endonuc-like_dom_sf"/>
</dbReference>
<protein>
    <recommendedName>
        <fullName evidence="2">UPF0102 protein COT79_00780</fullName>
    </recommendedName>
</protein>
<dbReference type="NCBIfam" id="TIGR00252">
    <property type="entry name" value="YraN family protein"/>
    <property type="match status" value="1"/>
</dbReference>
<dbReference type="Gene3D" id="3.40.1350.10">
    <property type="match status" value="1"/>
</dbReference>
<comment type="similarity">
    <text evidence="1 2">Belongs to the UPF0102 family.</text>
</comment>
<accession>A0A2M6R9I6</accession>
<dbReference type="PANTHER" id="PTHR34039:SF1">
    <property type="entry name" value="UPF0102 PROTEIN YRAN"/>
    <property type="match status" value="1"/>
</dbReference>
<gene>
    <name evidence="3" type="ORF">COT79_00780</name>
</gene>
<dbReference type="Proteomes" id="UP000231162">
    <property type="component" value="Unassembled WGS sequence"/>
</dbReference>